<dbReference type="EMBL" id="GBRH01242186">
    <property type="protein sequence ID" value="JAD55709.1"/>
    <property type="molecule type" value="Transcribed_RNA"/>
</dbReference>
<proteinExistence type="predicted"/>
<reference evidence="1" key="1">
    <citation type="submission" date="2014-09" db="EMBL/GenBank/DDBJ databases">
        <authorList>
            <person name="Magalhaes I.L.F."/>
            <person name="Oliveira U."/>
            <person name="Santos F.R."/>
            <person name="Vidigal T.H.D.A."/>
            <person name="Brescovit A.D."/>
            <person name="Santos A.J."/>
        </authorList>
    </citation>
    <scope>NUCLEOTIDE SEQUENCE</scope>
    <source>
        <tissue evidence="1">Shoot tissue taken approximately 20 cm above the soil surface</tissue>
    </source>
</reference>
<accession>A0A0A9AVE9</accession>
<name>A0A0A9AVE9_ARUDO</name>
<reference evidence="1" key="2">
    <citation type="journal article" date="2015" name="Data Brief">
        <title>Shoot transcriptome of the giant reed, Arundo donax.</title>
        <authorList>
            <person name="Barrero R.A."/>
            <person name="Guerrero F.D."/>
            <person name="Moolhuijzen P."/>
            <person name="Goolsby J.A."/>
            <person name="Tidwell J."/>
            <person name="Bellgard S.E."/>
            <person name="Bellgard M.I."/>
        </authorList>
    </citation>
    <scope>NUCLEOTIDE SEQUENCE</scope>
    <source>
        <tissue evidence="1">Shoot tissue taken approximately 20 cm above the soil surface</tissue>
    </source>
</reference>
<evidence type="ECO:0000313" key="1">
    <source>
        <dbReference type="EMBL" id="JAD55709.1"/>
    </source>
</evidence>
<organism evidence="1">
    <name type="scientific">Arundo donax</name>
    <name type="common">Giant reed</name>
    <name type="synonym">Donax arundinaceus</name>
    <dbReference type="NCBI Taxonomy" id="35708"/>
    <lineage>
        <taxon>Eukaryota</taxon>
        <taxon>Viridiplantae</taxon>
        <taxon>Streptophyta</taxon>
        <taxon>Embryophyta</taxon>
        <taxon>Tracheophyta</taxon>
        <taxon>Spermatophyta</taxon>
        <taxon>Magnoliopsida</taxon>
        <taxon>Liliopsida</taxon>
        <taxon>Poales</taxon>
        <taxon>Poaceae</taxon>
        <taxon>PACMAD clade</taxon>
        <taxon>Arundinoideae</taxon>
        <taxon>Arundineae</taxon>
        <taxon>Arundo</taxon>
    </lineage>
</organism>
<sequence>MVKLKAMVKVYSKHPLILHILFFSMDPEFHDHNLPSKVPANSAAANLSNVQVPCNAPNKCVMSQYSDSM</sequence>
<protein>
    <submittedName>
        <fullName evidence="1">Uncharacterized protein</fullName>
    </submittedName>
</protein>
<dbReference type="AlphaFoldDB" id="A0A0A9AVE9"/>